<sequence>MLRWFGSSSSDSDDRLPAGGLTVTQPAQTADNSYYKIAPHETVTFGWSFTSLKTQPDRLYVVASCSQNGHTYPIAPSPQGIPGDATSVTWYPYGYRLSAQANGQPDLAAAKYRLVIYDEEGPSAAARGGRFSPNNAVEFAMYFPQAYTPLAEPVRPRSLARLVVDSDAEAATLFVHTMLPSPALESSSGALPSREPWMWAAPPMASAGGISGPNAAAYWDMSAAERTSGSPSRYSMYRADAEHAQLFAHHPHAPAAPAASQFFSTPPAPMLPYGMPMHPEFMQHLHRMGGGMNGYAFMPIPGYPMVDQTQMPMLMHMPPMGSTPYRFGSDEKMPGMLALDTDRRDASLEEAWDRLRSEEPDSRDHNMEELLALSRQAQLEAGGNTNVFVCPHCEKRYVGKHARSIWRRHLQDKHAIPLSVQPRRTRWDRDANRPRNAEERRERMLESKRRWARKKREQERRAASAGRAESENPTETPAPEETKAVSPPTPVRPTPKRPALVSRDLNVPLHRVDTVKSPAESKIASPMRLLHSTPLREWPVPPAVRSPEPGHEPMKRTTAAPASLNKRSALDRAALASFSRVEPSPRVFPPSASKFESRLAYSDLQGSPLAPSLKREGRTGDQFSSPQHLNLTHSLGLAPHSASKNSSNYGGMYPGVSMTPMQGGITPYTKMPLGLTPTIGGLLRGDMAGAPPSAGGSAFLQNAGDLSMSSYLMNYSGLDTPSVNIARSAQRRRHADTSFHSSSEREEEEELNDENDQRNASPSIRARPRSSLAKPLTHDTPSKVPPSSLLHMAIARLAAYEAQGAVRRCLDLRADVSAGHLRHAVHVAGLVSLKARFSTLPKRGVPFLVVCDGEELAEVAHAFVPPERWDIVAILGIGARDAPPCAHPCYALSWDALHTWAVEHDEWTTAYDPHLLFSPAPIVERILQGWEPPHDACLLDMGCGAGRDVTYLLVEGRRRLAAWRATAVDRWRAALDRAALLLRDNSLLEGPGAHADALLPMNVLDDGQVQIDGRRFAFADAPLPHTSYSLILLIRFWHKPLLESLPARTAPGTRVVLSHFVHAPEQIDLPHTATFVAYDSPPPSARIQPGDVDTLLALWNKHQCWHTVDNRIEPVEDGRPVQSVVLQRLSSVATCSLNQWALDFDGNRDRIAASIRTAKARGCTLRLGPELEISGYGCYDHFLEHDTETHCWEVLAELLSSDLTDNILCDVGMPILHHSVLYNCRVMIANRRIVHVRPKMWLANDGNYREMRWFTPWMRPHVVEDYRLPPCITDITGQSQVTFGDALICTNDTVLGVELCEELFTSASPHIVQGLHGAEVILNASGSHHELRKLHRRVELIKEATLKSGGVYLYANQRGCDGDRLYYDGCALIAANGAIVAQGAQFALDEVEVVSATVDLAEVRAHRTGKSRGMQAAWMQSGHLGVFPGGPARVTVDITLSRTRAYDEAPTPPTDVHYSTPEEEIARGPACWLWDYLRRSRTQGFMLPLSGGIDSCATATIVYSMCRIVHKACTEGNEQVLADVRRIAGADAPWVPASPQDIARRIFVTCYMGTTNSSKETRARAAQLAEAIGSYHYNFDIDSVVNAVLSLFTLVTKRTPRFKVHGGTPAENLALQNIQARSRMVLAYLFAQLAPWVQGRGGGLLVLGSANVDESLRGYLTKYDNSAADLNPIGSISKTDLKRFIAFACETFDMPILREFLEAPPTAELEPITESYVQSDEADMGMTYDELSVMGRMRKVEKCGPYSMFVRIVPLWTPKMTPMQIADKIKLFFFEYARNRHKMTTLTPSYHAESYSPDDNRFDLRPFLYPSHFAHQFRKVYALAEEAVHGPPEDLRQQKRKLGQLEKPGHFGSGQALALTLST</sequence>
<dbReference type="InterPro" id="IPR055561">
    <property type="entry name" value="DUF7137"/>
</dbReference>
<reference evidence="12" key="1">
    <citation type="submission" date="2023-03" db="EMBL/GenBank/DDBJ databases">
        <title>Mating type loci evolution in Malassezia.</title>
        <authorList>
            <person name="Coelho M.A."/>
        </authorList>
    </citation>
    <scope>NUCLEOTIDE SEQUENCE</scope>
    <source>
        <strain evidence="12">CBS 14135</strain>
    </source>
</reference>
<gene>
    <name evidence="12" type="primary">QNS1</name>
    <name evidence="12" type="ORF">MBRA1_000272</name>
</gene>
<keyword evidence="6" id="KW-0067">ATP-binding</keyword>
<evidence type="ECO:0000313" key="13">
    <source>
        <dbReference type="Proteomes" id="UP001216638"/>
    </source>
</evidence>
<dbReference type="HAMAP" id="MF_02090">
    <property type="entry name" value="NadE_glutamine_dep"/>
    <property type="match status" value="1"/>
</dbReference>
<dbReference type="EC" id="6.3.5.1" evidence="3"/>
<dbReference type="InterPro" id="IPR029063">
    <property type="entry name" value="SAM-dependent_MTases_sf"/>
</dbReference>
<dbReference type="InterPro" id="IPR014729">
    <property type="entry name" value="Rossmann-like_a/b/a_fold"/>
</dbReference>
<dbReference type="InterPro" id="IPR036526">
    <property type="entry name" value="C-N_Hydrolase_sf"/>
</dbReference>
<dbReference type="SUPFAM" id="SSF53335">
    <property type="entry name" value="S-adenosyl-L-methionine-dependent methyltransferases"/>
    <property type="match status" value="1"/>
</dbReference>
<accession>A0AAF0DPJ8</accession>
<feature type="compositionally biased region" description="Acidic residues" evidence="10">
    <location>
        <begin position="745"/>
        <end position="754"/>
    </location>
</feature>
<dbReference type="GO" id="GO:0005737">
    <property type="term" value="C:cytoplasm"/>
    <property type="evidence" value="ECO:0007669"/>
    <property type="project" value="InterPro"/>
</dbReference>
<dbReference type="Pfam" id="PF02540">
    <property type="entry name" value="NAD_synthase"/>
    <property type="match status" value="1"/>
</dbReference>
<dbReference type="Pfam" id="PF00795">
    <property type="entry name" value="CN_hydrolase"/>
    <property type="match status" value="1"/>
</dbReference>
<evidence type="ECO:0000256" key="6">
    <source>
        <dbReference type="ARBA" id="ARBA00022840"/>
    </source>
</evidence>
<keyword evidence="4 12" id="KW-0436">Ligase</keyword>
<evidence type="ECO:0000256" key="2">
    <source>
        <dbReference type="ARBA" id="ARBA00007145"/>
    </source>
</evidence>
<proteinExistence type="inferred from homology"/>
<dbReference type="PANTHER" id="PTHR23090">
    <property type="entry name" value="NH 3 /GLUTAMINE-DEPENDENT NAD + SYNTHETASE"/>
    <property type="match status" value="1"/>
</dbReference>
<dbReference type="CDD" id="cd07570">
    <property type="entry name" value="GAT_Gln-NAD-synth"/>
    <property type="match status" value="1"/>
</dbReference>
<feature type="compositionally biased region" description="Low complexity" evidence="10">
    <location>
        <begin position="758"/>
        <end position="771"/>
    </location>
</feature>
<dbReference type="FunFam" id="3.40.50.620:FF:000036">
    <property type="entry name" value="Glutamine-dependent NAD(+) synthetase"/>
    <property type="match status" value="1"/>
</dbReference>
<feature type="region of interest" description="Disordered" evidence="10">
    <location>
        <begin position="421"/>
        <end position="503"/>
    </location>
</feature>
<evidence type="ECO:0000256" key="10">
    <source>
        <dbReference type="SAM" id="MobiDB-lite"/>
    </source>
</evidence>
<feature type="region of interest" description="Disordered" evidence="10">
    <location>
        <begin position="538"/>
        <end position="563"/>
    </location>
</feature>
<dbReference type="Proteomes" id="UP001216638">
    <property type="component" value="Chromosome 1"/>
</dbReference>
<feature type="compositionally biased region" description="Polar residues" evidence="10">
    <location>
        <begin position="1"/>
        <end position="10"/>
    </location>
</feature>
<keyword evidence="7" id="KW-0520">NAD</keyword>
<comment type="similarity">
    <text evidence="2">In the C-terminal section; belongs to the NAD synthetase family.</text>
</comment>
<organism evidence="12 13">
    <name type="scientific">Malassezia brasiliensis</name>
    <dbReference type="NCBI Taxonomy" id="1821822"/>
    <lineage>
        <taxon>Eukaryota</taxon>
        <taxon>Fungi</taxon>
        <taxon>Dikarya</taxon>
        <taxon>Basidiomycota</taxon>
        <taxon>Ustilaginomycotina</taxon>
        <taxon>Malasseziomycetes</taxon>
        <taxon>Malasseziales</taxon>
        <taxon>Malasseziaceae</taxon>
        <taxon>Malassezia</taxon>
    </lineage>
</organism>
<dbReference type="InterPro" id="IPR014445">
    <property type="entry name" value="Gln-dep_NAD_synthase"/>
</dbReference>
<feature type="compositionally biased region" description="Low complexity" evidence="10">
    <location>
        <begin position="463"/>
        <end position="479"/>
    </location>
</feature>
<dbReference type="Pfam" id="PF23585">
    <property type="entry name" value="DUF7137"/>
    <property type="match status" value="1"/>
</dbReference>
<dbReference type="InterPro" id="IPR003010">
    <property type="entry name" value="C-N_Hydrolase"/>
</dbReference>
<evidence type="ECO:0000256" key="3">
    <source>
        <dbReference type="ARBA" id="ARBA00012743"/>
    </source>
</evidence>
<feature type="compositionally biased region" description="Basic and acidic residues" evidence="10">
    <location>
        <begin position="425"/>
        <end position="449"/>
    </location>
</feature>
<dbReference type="SUPFAM" id="SSF52402">
    <property type="entry name" value="Adenine nucleotide alpha hydrolases-like"/>
    <property type="match status" value="1"/>
</dbReference>
<dbReference type="GO" id="GO:0004359">
    <property type="term" value="F:glutaminase activity"/>
    <property type="evidence" value="ECO:0007669"/>
    <property type="project" value="InterPro"/>
</dbReference>
<keyword evidence="5" id="KW-0547">Nucleotide-binding</keyword>
<keyword evidence="13" id="KW-1185">Reference proteome</keyword>
<feature type="region of interest" description="Disordered" evidence="10">
    <location>
        <begin position="728"/>
        <end position="785"/>
    </location>
</feature>
<dbReference type="GO" id="GO:0003952">
    <property type="term" value="F:NAD+ synthase (glutamine-hydrolyzing) activity"/>
    <property type="evidence" value="ECO:0007669"/>
    <property type="project" value="UniProtKB-EC"/>
</dbReference>
<evidence type="ECO:0000256" key="5">
    <source>
        <dbReference type="ARBA" id="ARBA00022741"/>
    </source>
</evidence>
<name>A0AAF0DPJ8_9BASI</name>
<dbReference type="GO" id="GO:0009435">
    <property type="term" value="P:NAD+ biosynthetic process"/>
    <property type="evidence" value="ECO:0007669"/>
    <property type="project" value="InterPro"/>
</dbReference>
<dbReference type="Gene3D" id="3.40.50.620">
    <property type="entry name" value="HUPs"/>
    <property type="match status" value="1"/>
</dbReference>
<dbReference type="NCBIfam" id="TIGR00552">
    <property type="entry name" value="nadE"/>
    <property type="match status" value="1"/>
</dbReference>
<feature type="domain" description="CN hydrolase" evidence="11">
    <location>
        <begin position="1130"/>
        <end position="1400"/>
    </location>
</feature>
<evidence type="ECO:0000256" key="7">
    <source>
        <dbReference type="ARBA" id="ARBA00023027"/>
    </source>
</evidence>
<dbReference type="GO" id="GO:0005524">
    <property type="term" value="F:ATP binding"/>
    <property type="evidence" value="ECO:0007669"/>
    <property type="project" value="UniProtKB-KW"/>
</dbReference>
<comment type="catalytic activity">
    <reaction evidence="9">
        <text>deamido-NAD(+) + L-glutamine + ATP + H2O = L-glutamate + AMP + diphosphate + NAD(+) + H(+)</text>
        <dbReference type="Rhea" id="RHEA:24384"/>
        <dbReference type="ChEBI" id="CHEBI:15377"/>
        <dbReference type="ChEBI" id="CHEBI:15378"/>
        <dbReference type="ChEBI" id="CHEBI:29985"/>
        <dbReference type="ChEBI" id="CHEBI:30616"/>
        <dbReference type="ChEBI" id="CHEBI:33019"/>
        <dbReference type="ChEBI" id="CHEBI:57540"/>
        <dbReference type="ChEBI" id="CHEBI:58359"/>
        <dbReference type="ChEBI" id="CHEBI:58437"/>
        <dbReference type="ChEBI" id="CHEBI:456215"/>
        <dbReference type="EC" id="6.3.5.1"/>
    </reaction>
</comment>
<comment type="pathway">
    <text evidence="1">Cofactor biosynthesis; NAD(+) biosynthesis; NAD(+) from deamido-NAD(+) (L-Gln route): step 1/1.</text>
</comment>
<dbReference type="PROSITE" id="PS50263">
    <property type="entry name" value="CN_HYDROLASE"/>
    <property type="match status" value="1"/>
</dbReference>
<evidence type="ECO:0000259" key="11">
    <source>
        <dbReference type="PROSITE" id="PS50263"/>
    </source>
</evidence>
<dbReference type="PANTHER" id="PTHR23090:SF9">
    <property type="entry name" value="GLUTAMINE-DEPENDENT NAD(+) SYNTHETASE"/>
    <property type="match status" value="1"/>
</dbReference>
<evidence type="ECO:0000256" key="8">
    <source>
        <dbReference type="ARBA" id="ARBA00030681"/>
    </source>
</evidence>
<dbReference type="EMBL" id="CP119951">
    <property type="protein sequence ID" value="WFC93650.1"/>
    <property type="molecule type" value="Genomic_DNA"/>
</dbReference>
<dbReference type="Gene3D" id="3.40.50.150">
    <property type="entry name" value="Vaccinia Virus protein VP39"/>
    <property type="match status" value="1"/>
</dbReference>
<dbReference type="SUPFAM" id="SSF56317">
    <property type="entry name" value="Carbon-nitrogen hydrolase"/>
    <property type="match status" value="1"/>
</dbReference>
<evidence type="ECO:0000313" key="12">
    <source>
        <dbReference type="EMBL" id="WFC93650.1"/>
    </source>
</evidence>
<protein>
    <recommendedName>
        <fullName evidence="3">NAD(+) synthase (glutamine-hydrolyzing)</fullName>
        <ecNumber evidence="3">6.3.5.1</ecNumber>
    </recommendedName>
    <alternativeName>
        <fullName evidence="8">NAD(+) synthase [glutamine-hydrolyzing]</fullName>
    </alternativeName>
</protein>
<evidence type="ECO:0000256" key="9">
    <source>
        <dbReference type="ARBA" id="ARBA00052340"/>
    </source>
</evidence>
<evidence type="ECO:0000256" key="1">
    <source>
        <dbReference type="ARBA" id="ARBA00005188"/>
    </source>
</evidence>
<dbReference type="FunFam" id="3.60.110.10:FF:000003">
    <property type="entry name" value="Glutamine-dependent NAD(+) synthetase"/>
    <property type="match status" value="1"/>
</dbReference>
<dbReference type="CDD" id="cd00553">
    <property type="entry name" value="NAD_synthase"/>
    <property type="match status" value="1"/>
</dbReference>
<evidence type="ECO:0000256" key="4">
    <source>
        <dbReference type="ARBA" id="ARBA00022598"/>
    </source>
</evidence>
<dbReference type="InterPro" id="IPR003694">
    <property type="entry name" value="NAD_synthase"/>
</dbReference>
<feature type="region of interest" description="Disordered" evidence="10">
    <location>
        <begin position="605"/>
        <end position="629"/>
    </location>
</feature>
<dbReference type="InterPro" id="IPR022310">
    <property type="entry name" value="NAD/GMP_synthase"/>
</dbReference>
<feature type="region of interest" description="Disordered" evidence="10">
    <location>
        <begin position="1"/>
        <end position="23"/>
    </location>
</feature>
<dbReference type="Gene3D" id="3.60.110.10">
    <property type="entry name" value="Carbon-nitrogen hydrolase"/>
    <property type="match status" value="1"/>
</dbReference>